<proteinExistence type="inferred from homology"/>
<dbReference type="Gene3D" id="1.20.1330.10">
    <property type="entry name" value="f41 fragment of flagellin, N-terminal domain"/>
    <property type="match status" value="1"/>
</dbReference>
<dbReference type="AlphaFoldDB" id="A0A1R4I4I7"/>
<accession>A0A1R4I4I7</accession>
<dbReference type="PANTHER" id="PTHR42792:SF2">
    <property type="entry name" value="FLAGELLIN"/>
    <property type="match status" value="1"/>
</dbReference>
<keyword evidence="7" id="KW-0966">Cell projection</keyword>
<dbReference type="OrthoDB" id="9796789at2"/>
<dbReference type="PANTHER" id="PTHR42792">
    <property type="entry name" value="FLAGELLIN"/>
    <property type="match status" value="1"/>
</dbReference>
<dbReference type="RefSeq" id="WP_087111210.1">
    <property type="nucleotide sequence ID" value="NZ_FUKM01000057.1"/>
</dbReference>
<dbReference type="Proteomes" id="UP000196331">
    <property type="component" value="Unassembled WGS sequence"/>
</dbReference>
<evidence type="ECO:0000256" key="2">
    <source>
        <dbReference type="ARBA" id="ARBA00004613"/>
    </source>
</evidence>
<comment type="caution">
    <text evidence="7">The sequence shown here is derived from an EMBL/GenBank/DDBJ whole genome shotgun (WGS) entry which is preliminary data.</text>
</comment>
<comment type="similarity">
    <text evidence="3">Belongs to the bacterial flagellin family.</text>
</comment>
<evidence type="ECO:0000313" key="7">
    <source>
        <dbReference type="EMBL" id="SJN14811.1"/>
    </source>
</evidence>
<dbReference type="EMBL" id="FUKM01000057">
    <property type="protein sequence ID" value="SJN14811.1"/>
    <property type="molecule type" value="Genomic_DNA"/>
</dbReference>
<keyword evidence="7" id="KW-0969">Cilium</keyword>
<feature type="domain" description="Flagellin N-terminal" evidence="6">
    <location>
        <begin position="4"/>
        <end position="131"/>
    </location>
</feature>
<protein>
    <submittedName>
        <fullName evidence="7">Flagellar biosynthesis protein FliC</fullName>
    </submittedName>
</protein>
<keyword evidence="4" id="KW-0964">Secreted</keyword>
<dbReference type="SUPFAM" id="SSF64518">
    <property type="entry name" value="Phase 1 flagellin"/>
    <property type="match status" value="1"/>
</dbReference>
<dbReference type="InterPro" id="IPR001029">
    <property type="entry name" value="Flagellin_N"/>
</dbReference>
<sequence>MAVINTNLMATKIQNNRLKTTINTDTQIERLSSGLRVNSAKDDAAGQAIANRMESNLRANQKTMQGLSNGISLMQTAEGGLNTINSLLHRANELAVQAASETLSESDRAAVNGEYLQLRSEIDRIALSTEAFGKTPLAPASPAPSPATLGNTEHIAIKLDNASRSFTSGIVPVAYIPTGATNVRIEMDSLSADDDMQLFTLDGKHLVGTPVIDTTDSPTDHVWASRGISDAATANNFLTEGNGFQPGASYDASVFIDATESMM</sequence>
<name>A0A1R4I4I7_9GAMM</name>
<dbReference type="GO" id="GO:0005576">
    <property type="term" value="C:extracellular region"/>
    <property type="evidence" value="ECO:0007669"/>
    <property type="project" value="UniProtKB-SubCell"/>
</dbReference>
<keyword evidence="7" id="KW-0282">Flagellum</keyword>
<keyword evidence="5" id="KW-0975">Bacterial flagellum</keyword>
<dbReference type="PRINTS" id="PR00207">
    <property type="entry name" value="FLAGELLIN"/>
</dbReference>
<gene>
    <name evidence="7" type="ORF">CZ787_17010</name>
</gene>
<evidence type="ECO:0000256" key="4">
    <source>
        <dbReference type="ARBA" id="ARBA00022525"/>
    </source>
</evidence>
<dbReference type="InterPro" id="IPR001492">
    <property type="entry name" value="Flagellin"/>
</dbReference>
<dbReference type="Pfam" id="PF00669">
    <property type="entry name" value="Flagellin_N"/>
    <property type="match status" value="1"/>
</dbReference>
<dbReference type="GO" id="GO:0009288">
    <property type="term" value="C:bacterial-type flagellum"/>
    <property type="evidence" value="ECO:0007669"/>
    <property type="project" value="UniProtKB-SubCell"/>
</dbReference>
<reference evidence="7 8" key="1">
    <citation type="submission" date="2017-02" db="EMBL/GenBank/DDBJ databases">
        <authorList>
            <person name="Dridi B."/>
        </authorList>
    </citation>
    <scope>NUCLEOTIDE SEQUENCE [LARGE SCALE GENOMIC DNA]</scope>
    <source>
        <strain evidence="7 8">JB380</strain>
    </source>
</reference>
<organism evidence="7 8">
    <name type="scientific">Halomonas citrativorans</name>
    <dbReference type="NCBI Taxonomy" id="2742612"/>
    <lineage>
        <taxon>Bacteria</taxon>
        <taxon>Pseudomonadati</taxon>
        <taxon>Pseudomonadota</taxon>
        <taxon>Gammaproteobacteria</taxon>
        <taxon>Oceanospirillales</taxon>
        <taxon>Halomonadaceae</taxon>
        <taxon>Halomonas</taxon>
    </lineage>
</organism>
<comment type="subcellular location">
    <subcellularLocation>
        <location evidence="1">Bacterial flagellum</location>
    </subcellularLocation>
    <subcellularLocation>
        <location evidence="2">Secreted</location>
    </subcellularLocation>
</comment>
<dbReference type="GO" id="GO:0005198">
    <property type="term" value="F:structural molecule activity"/>
    <property type="evidence" value="ECO:0007669"/>
    <property type="project" value="InterPro"/>
</dbReference>
<evidence type="ECO:0000256" key="1">
    <source>
        <dbReference type="ARBA" id="ARBA00004365"/>
    </source>
</evidence>
<evidence type="ECO:0000259" key="6">
    <source>
        <dbReference type="Pfam" id="PF00669"/>
    </source>
</evidence>
<evidence type="ECO:0000256" key="5">
    <source>
        <dbReference type="ARBA" id="ARBA00023143"/>
    </source>
</evidence>
<evidence type="ECO:0000313" key="8">
    <source>
        <dbReference type="Proteomes" id="UP000196331"/>
    </source>
</evidence>
<evidence type="ECO:0000256" key="3">
    <source>
        <dbReference type="ARBA" id="ARBA00005709"/>
    </source>
</evidence>